<comment type="caution">
    <text evidence="2">The sequence shown here is derived from an EMBL/GenBank/DDBJ whole genome shotgun (WGS) entry which is preliminary data.</text>
</comment>
<evidence type="ECO:0000313" key="2">
    <source>
        <dbReference type="EMBL" id="MCJ0825069.1"/>
    </source>
</evidence>
<organism evidence="2 3">
    <name type="scientific">Cognatiluteimonas sedimenti</name>
    <dbReference type="NCBI Taxonomy" id="2927791"/>
    <lineage>
        <taxon>Bacteria</taxon>
        <taxon>Pseudomonadati</taxon>
        <taxon>Pseudomonadota</taxon>
        <taxon>Gammaproteobacteria</taxon>
        <taxon>Lysobacterales</taxon>
        <taxon>Lysobacteraceae</taxon>
        <taxon>Cognatiluteimonas</taxon>
    </lineage>
</organism>
<protein>
    <recommendedName>
        <fullName evidence="4">Beta-barrel assembly machine subunit BamC</fullName>
    </recommendedName>
</protein>
<keyword evidence="3" id="KW-1185">Reference proteome</keyword>
<dbReference type="RefSeq" id="WP_243319267.1">
    <property type="nucleotide sequence ID" value="NZ_JALGCL010000001.1"/>
</dbReference>
<name>A0ABT0A262_9GAMM</name>
<dbReference type="Proteomes" id="UP001165423">
    <property type="component" value="Unassembled WGS sequence"/>
</dbReference>
<proteinExistence type="predicted"/>
<feature type="compositionally biased region" description="Polar residues" evidence="1">
    <location>
        <begin position="64"/>
        <end position="73"/>
    </location>
</feature>
<dbReference type="PROSITE" id="PS51257">
    <property type="entry name" value="PROKAR_LIPOPROTEIN"/>
    <property type="match status" value="1"/>
</dbReference>
<sequence>MRQLHRSTALRSLAVAAVVVAVSGCHWFGKDDAYQQSAESRPLEVPPDLDLPNTQGAMQLPEGGTQSVTRSSMGPSAAAAAASGFTVAGERDDIFARVGDALAATSGLTIASKAQILGTYDVNYEGADFLVRVTKVDAGVYVSAVDPRGMPATAAAPAKLIAALKAALGG</sequence>
<evidence type="ECO:0000256" key="1">
    <source>
        <dbReference type="SAM" id="MobiDB-lite"/>
    </source>
</evidence>
<evidence type="ECO:0000313" key="3">
    <source>
        <dbReference type="Proteomes" id="UP001165423"/>
    </source>
</evidence>
<feature type="region of interest" description="Disordered" evidence="1">
    <location>
        <begin position="38"/>
        <end position="73"/>
    </location>
</feature>
<reference evidence="2 3" key="1">
    <citation type="submission" date="2022-03" db="EMBL/GenBank/DDBJ databases">
        <title>Luteimonas soily sp. nov., a novel bacterium isolated from the soil.</title>
        <authorList>
            <person name="Zhang X."/>
        </authorList>
    </citation>
    <scope>NUCLEOTIDE SEQUENCE [LARGE SCALE GENOMIC DNA]</scope>
    <source>
        <strain evidence="2 3">50</strain>
    </source>
</reference>
<dbReference type="EMBL" id="JALGCL010000001">
    <property type="protein sequence ID" value="MCJ0825069.1"/>
    <property type="molecule type" value="Genomic_DNA"/>
</dbReference>
<gene>
    <name evidence="2" type="ORF">MQC88_03695</name>
</gene>
<evidence type="ECO:0008006" key="4">
    <source>
        <dbReference type="Google" id="ProtNLM"/>
    </source>
</evidence>
<accession>A0ABT0A262</accession>